<proteinExistence type="predicted"/>
<reference evidence="3 4" key="1">
    <citation type="submission" date="2020-11" db="EMBL/GenBank/DDBJ databases">
        <authorList>
            <person name="Wallbank WR R."/>
            <person name="Pardo Diaz C."/>
            <person name="Kozak K."/>
            <person name="Martin S."/>
            <person name="Jiggins C."/>
            <person name="Moest M."/>
            <person name="Warren A I."/>
            <person name="Generalovic N T."/>
            <person name="Byers J.R.P. K."/>
            <person name="Montejo-Kovacevich G."/>
            <person name="Yen C E."/>
        </authorList>
    </citation>
    <scope>NUCLEOTIDE SEQUENCE [LARGE SCALE GENOMIC DNA]</scope>
</reference>
<dbReference type="AlphaFoldDB" id="A0A7R8V2E1"/>
<dbReference type="InParanoid" id="A0A7R8V2E1"/>
<evidence type="ECO:0000256" key="1">
    <source>
        <dbReference type="SAM" id="MobiDB-lite"/>
    </source>
</evidence>
<dbReference type="Proteomes" id="UP000594454">
    <property type="component" value="Chromosome 5"/>
</dbReference>
<sequence length="378" mass="42768">MTITSNVEEEVMTPLSERANDSDNVSPMLPKNRCRTILQPIYQMKCRTCILMGLFILLCGAVVTLVYIYMPSSPTSAHNDYCSFQPYESITEDSKNSSITVAWSGLIRSAKNSIDVLFWEREGEKIVKEMLNNETQRGVSTRTVTSGSNGADHVVLVIVDGSHLYFGGLGVQGSNLGLLARNCPLLAEDALKIFNVFYEVKMANTQTPLAFHVNGKNDSNRFVSMTTLNSSQTNNLDPVLRTISQAKRFIHISTFTKPNSLYWRRIDFALEKTGSESNVSLQWLLPWRDYFQRVENDGRLQNASSSNIQKRWITYHKASPCCADNLNYIVTDNMVYIGTSIDYLGNTVDMGFILGDTVIRKEFESIFQRCWESRFVLE</sequence>
<gene>
    <name evidence="3" type="ORF">HERILL_LOCUS13780</name>
</gene>
<dbReference type="EMBL" id="LR899013">
    <property type="protein sequence ID" value="CAD7091363.1"/>
    <property type="molecule type" value="Genomic_DNA"/>
</dbReference>
<organism evidence="3 4">
    <name type="scientific">Hermetia illucens</name>
    <name type="common">Black soldier fly</name>
    <dbReference type="NCBI Taxonomy" id="343691"/>
    <lineage>
        <taxon>Eukaryota</taxon>
        <taxon>Metazoa</taxon>
        <taxon>Ecdysozoa</taxon>
        <taxon>Arthropoda</taxon>
        <taxon>Hexapoda</taxon>
        <taxon>Insecta</taxon>
        <taxon>Pterygota</taxon>
        <taxon>Neoptera</taxon>
        <taxon>Endopterygota</taxon>
        <taxon>Diptera</taxon>
        <taxon>Brachycera</taxon>
        <taxon>Stratiomyomorpha</taxon>
        <taxon>Stratiomyidae</taxon>
        <taxon>Hermetiinae</taxon>
        <taxon>Hermetia</taxon>
    </lineage>
</organism>
<feature type="region of interest" description="Disordered" evidence="1">
    <location>
        <begin position="1"/>
        <end position="23"/>
    </location>
</feature>
<dbReference type="InterPro" id="IPR050874">
    <property type="entry name" value="Diverse_PLD-related"/>
</dbReference>
<evidence type="ECO:0000313" key="3">
    <source>
        <dbReference type="EMBL" id="CAD7091363.1"/>
    </source>
</evidence>
<dbReference type="SUPFAM" id="SSF56024">
    <property type="entry name" value="Phospholipase D/nuclease"/>
    <property type="match status" value="2"/>
</dbReference>
<feature type="transmembrane region" description="Helical" evidence="2">
    <location>
        <begin position="49"/>
        <end position="70"/>
    </location>
</feature>
<keyword evidence="2" id="KW-1133">Transmembrane helix</keyword>
<dbReference type="PANTHER" id="PTHR10185:SF17">
    <property type="entry name" value="GM01519P-RELATED"/>
    <property type="match status" value="1"/>
</dbReference>
<accession>A0A7R8V2E1</accession>
<evidence type="ECO:0000256" key="2">
    <source>
        <dbReference type="SAM" id="Phobius"/>
    </source>
</evidence>
<dbReference type="Gene3D" id="3.30.870.10">
    <property type="entry name" value="Endonuclease Chain A"/>
    <property type="match status" value="1"/>
</dbReference>
<keyword evidence="2" id="KW-0472">Membrane</keyword>
<dbReference type="PANTHER" id="PTHR10185">
    <property type="entry name" value="PHOSPHOLIPASE D - RELATED"/>
    <property type="match status" value="1"/>
</dbReference>
<keyword evidence="4" id="KW-1185">Reference proteome</keyword>
<name>A0A7R8V2E1_HERIL</name>
<keyword evidence="2" id="KW-0812">Transmembrane</keyword>
<protein>
    <submittedName>
        <fullName evidence="3">Uncharacterized protein</fullName>
    </submittedName>
</protein>
<evidence type="ECO:0000313" key="4">
    <source>
        <dbReference type="Proteomes" id="UP000594454"/>
    </source>
</evidence>